<sequence length="86" mass="9654">MRTWHRHLPDRDLRGHRRFRLVRIDLSHRGGTGLCGPGRGHLGPRGPHRGRLGPGLLHLFRGGAGPFPHRRTPDNPAVLDRPVLFG</sequence>
<feature type="region of interest" description="Disordered" evidence="1">
    <location>
        <begin position="63"/>
        <end position="86"/>
    </location>
</feature>
<evidence type="ECO:0000256" key="1">
    <source>
        <dbReference type="SAM" id="MobiDB-lite"/>
    </source>
</evidence>
<gene>
    <name evidence="2" type="ORF">ADL15_00135</name>
</gene>
<feature type="compositionally biased region" description="Gly residues" evidence="1">
    <location>
        <begin position="30"/>
        <end position="43"/>
    </location>
</feature>
<dbReference type="AlphaFoldDB" id="A0A0X3VD40"/>
<organism evidence="2 3">
    <name type="scientific">Actinoplanes awajinensis subsp. mycoplanecinus</name>
    <dbReference type="NCBI Taxonomy" id="135947"/>
    <lineage>
        <taxon>Bacteria</taxon>
        <taxon>Bacillati</taxon>
        <taxon>Actinomycetota</taxon>
        <taxon>Actinomycetes</taxon>
        <taxon>Micromonosporales</taxon>
        <taxon>Micromonosporaceae</taxon>
        <taxon>Actinoplanes</taxon>
    </lineage>
</organism>
<protein>
    <submittedName>
        <fullName evidence="2">Uncharacterized protein</fullName>
    </submittedName>
</protein>
<comment type="caution">
    <text evidence="2">The sequence shown here is derived from an EMBL/GenBank/DDBJ whole genome shotgun (WGS) entry which is preliminary data.</text>
</comment>
<feature type="region of interest" description="Disordered" evidence="1">
    <location>
        <begin position="30"/>
        <end position="50"/>
    </location>
</feature>
<proteinExistence type="predicted"/>
<evidence type="ECO:0000313" key="2">
    <source>
        <dbReference type="EMBL" id="KUL42337.1"/>
    </source>
</evidence>
<dbReference type="Proteomes" id="UP000053244">
    <property type="component" value="Unassembled WGS sequence"/>
</dbReference>
<name>A0A0X3VD40_9ACTN</name>
<evidence type="ECO:0000313" key="3">
    <source>
        <dbReference type="Proteomes" id="UP000053244"/>
    </source>
</evidence>
<reference evidence="2 3" key="1">
    <citation type="submission" date="2015-10" db="EMBL/GenBank/DDBJ databases">
        <authorList>
            <person name="Gilbert D.G."/>
        </authorList>
    </citation>
    <scope>NUCLEOTIDE SEQUENCE [LARGE SCALE GENOMIC DNA]</scope>
    <source>
        <strain evidence="2 3">NRRL B-16712</strain>
    </source>
</reference>
<dbReference type="EMBL" id="LLZH01000001">
    <property type="protein sequence ID" value="KUL42337.1"/>
    <property type="molecule type" value="Genomic_DNA"/>
</dbReference>
<keyword evidence="3" id="KW-1185">Reference proteome</keyword>
<accession>A0A0X3VD40</accession>